<accession>A0A7X9FUP9</accession>
<proteinExistence type="predicted"/>
<dbReference type="Proteomes" id="UP000524246">
    <property type="component" value="Unassembled WGS sequence"/>
</dbReference>
<feature type="domain" description="AbiEi antitoxin N-terminal" evidence="1">
    <location>
        <begin position="7"/>
        <end position="53"/>
    </location>
</feature>
<dbReference type="InterPro" id="IPR025159">
    <property type="entry name" value="AbiEi_N"/>
</dbReference>
<dbReference type="EMBL" id="JAAZON010000632">
    <property type="protein sequence ID" value="NMC64241.1"/>
    <property type="molecule type" value="Genomic_DNA"/>
</dbReference>
<name>A0A7X9FUP9_9DELT</name>
<sequence length="200" mass="22498">MVSTKLQKVIKLFRKNGVVRPRDLEKIGVSAVYLNKLFHDGFLERPSRGIYTLKDANVNEHQTLIEVSKRMPHGVVCLLSALQFHKITTQLPFEVWLAIDVKARSPSGDLPPLRICRFSKSALSYGVEKHKIGGTVIKVYSPAKTVADCFKYRNKIGLDVAIEALRAVWSKKKASLDDLHKAAKVCRVANVMRPYLESIV</sequence>
<evidence type="ECO:0000259" key="1">
    <source>
        <dbReference type="Pfam" id="PF13338"/>
    </source>
</evidence>
<dbReference type="Pfam" id="PF13338">
    <property type="entry name" value="AbiEi_4"/>
    <property type="match status" value="1"/>
</dbReference>
<comment type="caution">
    <text evidence="2">The sequence shown here is derived from an EMBL/GenBank/DDBJ whole genome shotgun (WGS) entry which is preliminary data.</text>
</comment>
<evidence type="ECO:0000313" key="3">
    <source>
        <dbReference type="Proteomes" id="UP000524246"/>
    </source>
</evidence>
<reference evidence="2 3" key="1">
    <citation type="journal article" date="2020" name="Biotechnol. Biofuels">
        <title>New insights from the biogas microbiome by comprehensive genome-resolved metagenomics of nearly 1600 species originating from multiple anaerobic digesters.</title>
        <authorList>
            <person name="Campanaro S."/>
            <person name="Treu L."/>
            <person name="Rodriguez-R L.M."/>
            <person name="Kovalovszki A."/>
            <person name="Ziels R.M."/>
            <person name="Maus I."/>
            <person name="Zhu X."/>
            <person name="Kougias P.G."/>
            <person name="Basile A."/>
            <person name="Luo G."/>
            <person name="Schluter A."/>
            <person name="Konstantinidis K.T."/>
            <person name="Angelidaki I."/>
        </authorList>
    </citation>
    <scope>NUCLEOTIDE SEQUENCE [LARGE SCALE GENOMIC DNA]</scope>
    <source>
        <strain evidence="2">AS27yjCOA_65</strain>
    </source>
</reference>
<dbReference type="AlphaFoldDB" id="A0A7X9FUP9"/>
<evidence type="ECO:0000313" key="2">
    <source>
        <dbReference type="EMBL" id="NMC64241.1"/>
    </source>
</evidence>
<organism evidence="2 3">
    <name type="scientific">SAR324 cluster bacterium</name>
    <dbReference type="NCBI Taxonomy" id="2024889"/>
    <lineage>
        <taxon>Bacteria</taxon>
        <taxon>Deltaproteobacteria</taxon>
        <taxon>SAR324 cluster</taxon>
    </lineage>
</organism>
<protein>
    <submittedName>
        <fullName evidence="2">Transcriptional regulator</fullName>
    </submittedName>
</protein>
<gene>
    <name evidence="2" type="ORF">GYA55_13845</name>
</gene>